<dbReference type="InterPro" id="IPR032508">
    <property type="entry name" value="FecR_C"/>
</dbReference>
<dbReference type="RefSeq" id="WP_079470602.1">
    <property type="nucleotide sequence ID" value="NZ_FUZZ01000002.1"/>
</dbReference>
<keyword evidence="4" id="KW-1185">Reference proteome</keyword>
<dbReference type="PANTHER" id="PTHR30273:SF2">
    <property type="entry name" value="PROTEIN FECR"/>
    <property type="match status" value="1"/>
</dbReference>
<name>A0A1T5P047_9BACT</name>
<feature type="domain" description="FecR protein" evidence="1">
    <location>
        <begin position="138"/>
        <end position="232"/>
    </location>
</feature>
<dbReference type="InterPro" id="IPR006860">
    <property type="entry name" value="FecR"/>
</dbReference>
<dbReference type="PIRSF" id="PIRSF018266">
    <property type="entry name" value="FecR"/>
    <property type="match status" value="1"/>
</dbReference>
<dbReference type="PANTHER" id="PTHR30273">
    <property type="entry name" value="PERIPLASMIC SIGNAL SENSOR AND SIGMA FACTOR ACTIVATOR FECR-RELATED"/>
    <property type="match status" value="1"/>
</dbReference>
<evidence type="ECO:0000313" key="3">
    <source>
        <dbReference type="EMBL" id="SKD06135.1"/>
    </source>
</evidence>
<evidence type="ECO:0000259" key="1">
    <source>
        <dbReference type="Pfam" id="PF04773"/>
    </source>
</evidence>
<accession>A0A1T5P047</accession>
<protein>
    <submittedName>
        <fullName evidence="3">FecR family protein</fullName>
    </submittedName>
</protein>
<dbReference type="AlphaFoldDB" id="A0A1T5P047"/>
<proteinExistence type="predicted"/>
<organism evidence="3 4">
    <name type="scientific">Chitinophaga ginsengisegetis</name>
    <dbReference type="NCBI Taxonomy" id="393003"/>
    <lineage>
        <taxon>Bacteria</taxon>
        <taxon>Pseudomonadati</taxon>
        <taxon>Bacteroidota</taxon>
        <taxon>Chitinophagia</taxon>
        <taxon>Chitinophagales</taxon>
        <taxon>Chitinophagaceae</taxon>
        <taxon>Chitinophaga</taxon>
    </lineage>
</organism>
<dbReference type="Pfam" id="PF04773">
    <property type="entry name" value="FecR"/>
    <property type="match status" value="1"/>
</dbReference>
<sequence>MNFQDFEAADFACDESFQRYCLEENDTDVLFWESWVTRHPEKKAAVQEARYMIEVLSARQGNRLEQLKHLQDGISQYELLHSALEEQPVTPSGRKINPLFKYAAALGGVLLLAGAIYLFNRTNTVTDITSPETGMVVINAGNDPRKTIVLPDGSSIILRQNSTVELAAGFNEANRQLTLTGEAFFDVTQHAQYPFIVHTAAFDIKVLGTVFNVSAYAGSHQSETALFKGKVEVTLASKPEEKIILQPNQKFTTNAAGLSTPANPFKIVPLDADPVNHKAREIAWVRNRLEIENEPLEAIAGKLEKWYGIRVTFADEEVKHYRYSGTFESETILKALDALQLSYPFSFKMVNGEIIISK</sequence>
<dbReference type="Gene3D" id="2.60.120.1440">
    <property type="match status" value="1"/>
</dbReference>
<dbReference type="EMBL" id="FUZZ01000002">
    <property type="protein sequence ID" value="SKD06135.1"/>
    <property type="molecule type" value="Genomic_DNA"/>
</dbReference>
<feature type="domain" description="Protein FecR C-terminal" evidence="2">
    <location>
        <begin position="289"/>
        <end position="356"/>
    </location>
</feature>
<gene>
    <name evidence="3" type="ORF">SAMN05660461_3317</name>
</gene>
<evidence type="ECO:0000259" key="2">
    <source>
        <dbReference type="Pfam" id="PF16344"/>
    </source>
</evidence>
<dbReference type="InterPro" id="IPR012373">
    <property type="entry name" value="Ferrdict_sens_TM"/>
</dbReference>
<dbReference type="STRING" id="393003.SAMN05660461_3317"/>
<dbReference type="Gene3D" id="3.55.50.30">
    <property type="match status" value="1"/>
</dbReference>
<dbReference type="Proteomes" id="UP000190166">
    <property type="component" value="Unassembled WGS sequence"/>
</dbReference>
<dbReference type="GO" id="GO:0016989">
    <property type="term" value="F:sigma factor antagonist activity"/>
    <property type="evidence" value="ECO:0007669"/>
    <property type="project" value="TreeGrafter"/>
</dbReference>
<dbReference type="Pfam" id="PF16344">
    <property type="entry name" value="FecR_C"/>
    <property type="match status" value="1"/>
</dbReference>
<evidence type="ECO:0000313" key="4">
    <source>
        <dbReference type="Proteomes" id="UP000190166"/>
    </source>
</evidence>
<reference evidence="3 4" key="1">
    <citation type="submission" date="2017-02" db="EMBL/GenBank/DDBJ databases">
        <authorList>
            <person name="Peterson S.W."/>
        </authorList>
    </citation>
    <scope>NUCLEOTIDE SEQUENCE [LARGE SCALE GENOMIC DNA]</scope>
    <source>
        <strain evidence="3 4">DSM 18108</strain>
    </source>
</reference>